<dbReference type="EC" id="3.4.21.89" evidence="4"/>
<dbReference type="Proteomes" id="UP000306196">
    <property type="component" value="Unassembled WGS sequence"/>
</dbReference>
<dbReference type="InterPro" id="IPR000223">
    <property type="entry name" value="Pept_S26A_signal_pept_1"/>
</dbReference>
<dbReference type="InterPro" id="IPR019533">
    <property type="entry name" value="Peptidase_S26"/>
</dbReference>
<feature type="domain" description="Peptidase S26" evidence="5">
    <location>
        <begin position="242"/>
        <end position="398"/>
    </location>
</feature>
<protein>
    <recommendedName>
        <fullName evidence="2 4">Signal peptidase I</fullName>
        <ecNumber evidence="4">3.4.21.89</ecNumber>
    </recommendedName>
</protein>
<dbReference type="GO" id="GO:0016020">
    <property type="term" value="C:membrane"/>
    <property type="evidence" value="ECO:0007669"/>
    <property type="project" value="UniProtKB-SubCell"/>
</dbReference>
<proteinExistence type="inferred from homology"/>
<comment type="similarity">
    <text evidence="1 4">Belongs to the peptidase S26 family.</text>
</comment>
<dbReference type="Pfam" id="PF10502">
    <property type="entry name" value="Peptidase_S26"/>
    <property type="match status" value="1"/>
</dbReference>
<dbReference type="GO" id="GO:0009003">
    <property type="term" value="F:signal peptidase activity"/>
    <property type="evidence" value="ECO:0007669"/>
    <property type="project" value="UniProtKB-EC"/>
</dbReference>
<name>A0A5R8KGK0_9BACT</name>
<dbReference type="PANTHER" id="PTHR43390">
    <property type="entry name" value="SIGNAL PEPTIDASE I"/>
    <property type="match status" value="1"/>
</dbReference>
<evidence type="ECO:0000313" key="7">
    <source>
        <dbReference type="Proteomes" id="UP000306196"/>
    </source>
</evidence>
<evidence type="ECO:0000313" key="6">
    <source>
        <dbReference type="EMBL" id="TLD71433.1"/>
    </source>
</evidence>
<reference evidence="6 7" key="1">
    <citation type="submission" date="2019-05" db="EMBL/GenBank/DDBJ databases">
        <title>Verrucobacter flavum gen. nov., sp. nov. a new member of the family Verrucomicrobiaceae.</title>
        <authorList>
            <person name="Szuroczki S."/>
            <person name="Abbaszade G."/>
            <person name="Szabo A."/>
            <person name="Felfoldi T."/>
            <person name="Schumann P."/>
            <person name="Boka K."/>
            <person name="Keki Z."/>
            <person name="Toumi M."/>
            <person name="Toth E."/>
        </authorList>
    </citation>
    <scope>NUCLEOTIDE SEQUENCE [LARGE SCALE GENOMIC DNA]</scope>
    <source>
        <strain evidence="6 7">MG-N-17</strain>
    </source>
</reference>
<keyword evidence="7" id="KW-1185">Reference proteome</keyword>
<comment type="catalytic activity">
    <reaction evidence="4">
        <text>Cleavage of hydrophobic, N-terminal signal or leader sequences from secreted and periplasmic proteins.</text>
        <dbReference type="EC" id="3.4.21.89"/>
    </reaction>
</comment>
<evidence type="ECO:0000256" key="2">
    <source>
        <dbReference type="ARBA" id="ARBA00019232"/>
    </source>
</evidence>
<dbReference type="NCBIfam" id="TIGR02227">
    <property type="entry name" value="sigpep_I_bact"/>
    <property type="match status" value="1"/>
</dbReference>
<dbReference type="SUPFAM" id="SSF51306">
    <property type="entry name" value="LexA/Signal peptidase"/>
    <property type="match status" value="1"/>
</dbReference>
<dbReference type="EMBL" id="VAUV01000005">
    <property type="protein sequence ID" value="TLD71433.1"/>
    <property type="molecule type" value="Genomic_DNA"/>
</dbReference>
<dbReference type="GO" id="GO:0004252">
    <property type="term" value="F:serine-type endopeptidase activity"/>
    <property type="evidence" value="ECO:0007669"/>
    <property type="project" value="InterPro"/>
</dbReference>
<keyword evidence="4 6" id="KW-0378">Hydrolase</keyword>
<dbReference type="InterPro" id="IPR036286">
    <property type="entry name" value="LexA/Signal_pep-like_sf"/>
</dbReference>
<dbReference type="OrthoDB" id="9802919at2"/>
<keyword evidence="4" id="KW-0645">Protease</keyword>
<evidence type="ECO:0000259" key="5">
    <source>
        <dbReference type="Pfam" id="PF10502"/>
    </source>
</evidence>
<feature type="active site" evidence="3">
    <location>
        <position position="292"/>
    </location>
</feature>
<comment type="subcellular location">
    <subcellularLocation>
        <location evidence="4">Membrane</location>
        <topology evidence="4">Single-pass type II membrane protein</topology>
    </subcellularLocation>
</comment>
<dbReference type="PRINTS" id="PR00727">
    <property type="entry name" value="LEADERPTASE"/>
</dbReference>
<evidence type="ECO:0000256" key="3">
    <source>
        <dbReference type="PIRSR" id="PIRSR600223-1"/>
    </source>
</evidence>
<feature type="active site" evidence="3">
    <location>
        <position position="110"/>
    </location>
</feature>
<dbReference type="AlphaFoldDB" id="A0A5R8KGK0"/>
<organism evidence="6 7">
    <name type="scientific">Phragmitibacter flavus</name>
    <dbReference type="NCBI Taxonomy" id="2576071"/>
    <lineage>
        <taxon>Bacteria</taxon>
        <taxon>Pseudomonadati</taxon>
        <taxon>Verrucomicrobiota</taxon>
        <taxon>Verrucomicrobiia</taxon>
        <taxon>Verrucomicrobiales</taxon>
        <taxon>Verrucomicrobiaceae</taxon>
        <taxon>Phragmitibacter</taxon>
    </lineage>
</organism>
<evidence type="ECO:0000256" key="1">
    <source>
        <dbReference type="ARBA" id="ARBA00009370"/>
    </source>
</evidence>
<sequence>MFFTPRYLKQAKLLDKGVTRFLDYKRDILPVERLKEIDLLHGEFKDAMRQRDPKRLESLSSSLNRACERALPNLRHSDWVENIEVFFVSIVIAVGIRSYIVQPFQIPTSSMQPTLNGIIAHATEEDPTPSLIGKIGGFFTATTYINAVSDRDGTLRRRQPVTEHKFFIFRPYSKIHFEDGHSITVKCPMDKLVNDLRFAERVSGTLVEGEPYTTPDNRTNYTISAGGQSIKKGQLLARGWVRSGDHVVVNKFVYHFRQPTRGEVFVFTTKNIGYIEDESRFDSRWGSQHYIKRLTGVPGDSLVPSPPRLLINGQPATEPGIRRVADEAEPRTMANDGLVYHGYSFDPIRMMRPPYVLPTTPRREYFAMGDNSYSSSDSRYFGHIPEQNLVGPGWFCYWPLGKNWGLIR</sequence>
<comment type="caution">
    <text evidence="6">The sequence shown here is derived from an EMBL/GenBank/DDBJ whole genome shotgun (WGS) entry which is preliminary data.</text>
</comment>
<accession>A0A5R8KGK0</accession>
<dbReference type="Gene3D" id="2.10.109.10">
    <property type="entry name" value="Umud Fragment, subunit A"/>
    <property type="match status" value="1"/>
</dbReference>
<dbReference type="RefSeq" id="WP_138085646.1">
    <property type="nucleotide sequence ID" value="NZ_VAUV01000005.1"/>
</dbReference>
<gene>
    <name evidence="6" type="primary">lepB</name>
    <name evidence="6" type="ORF">FEM03_07860</name>
</gene>
<dbReference type="CDD" id="cd06530">
    <property type="entry name" value="S26_SPase_I"/>
    <property type="match status" value="1"/>
</dbReference>
<dbReference type="PANTHER" id="PTHR43390:SF1">
    <property type="entry name" value="CHLOROPLAST PROCESSING PEPTIDASE"/>
    <property type="match status" value="1"/>
</dbReference>
<evidence type="ECO:0000256" key="4">
    <source>
        <dbReference type="RuleBase" id="RU362042"/>
    </source>
</evidence>
<dbReference type="GO" id="GO:0006465">
    <property type="term" value="P:signal peptide processing"/>
    <property type="evidence" value="ECO:0007669"/>
    <property type="project" value="InterPro"/>
</dbReference>